<dbReference type="InterPro" id="IPR043738">
    <property type="entry name" value="DUF5683"/>
</dbReference>
<dbReference type="RefSeq" id="WP_074538653.1">
    <property type="nucleotide sequence ID" value="NZ_CANLMK010000006.1"/>
</dbReference>
<dbReference type="Pfam" id="PF18935">
    <property type="entry name" value="DUF5683"/>
    <property type="match status" value="1"/>
</dbReference>
<protein>
    <submittedName>
        <fullName evidence="1">Uncharacterized protein</fullName>
    </submittedName>
</protein>
<dbReference type="EMBL" id="FNBD01000007">
    <property type="protein sequence ID" value="SDF09264.1"/>
    <property type="molecule type" value="Genomic_DNA"/>
</dbReference>
<proteinExistence type="predicted"/>
<keyword evidence="2" id="KW-1185">Reference proteome</keyword>
<gene>
    <name evidence="1" type="ORF">SAMN04487992_107116</name>
</gene>
<dbReference type="eggNOG" id="ENOG502ZCD0">
    <property type="taxonomic scope" value="Bacteria"/>
</dbReference>
<dbReference type="Proteomes" id="UP000182114">
    <property type="component" value="Unassembled WGS sequence"/>
</dbReference>
<evidence type="ECO:0000313" key="1">
    <source>
        <dbReference type="EMBL" id="SDF09264.1"/>
    </source>
</evidence>
<dbReference type="AlphaFoldDB" id="A0A1G7I9V3"/>
<accession>A0A1G7I9V3</accession>
<sequence length="220" mass="25216">MVNKFLFFLLFFVGFTFATLAQEEKSTPKEDTQLDSIQTDLKSQGIVVKDSVFKKRVEINPLAPAKAAFYSAIIPGLGQVYNKRYWKVPIVYAALGASIYAYDYNNTQYKRFRTAFKSRQAGFTDDEFYDLAPFSDTELTEPEFSTDALQDAQENFQRDRDLMVLVTIGLYVLNIIDANVDSHLKQFNVDDNLSVDFQPYLDYNEITAQPNYGMALTIKF</sequence>
<organism evidence="1 2">
    <name type="scientific">Cellulophaga baltica</name>
    <dbReference type="NCBI Taxonomy" id="76594"/>
    <lineage>
        <taxon>Bacteria</taxon>
        <taxon>Pseudomonadati</taxon>
        <taxon>Bacteroidota</taxon>
        <taxon>Flavobacteriia</taxon>
        <taxon>Flavobacteriales</taxon>
        <taxon>Flavobacteriaceae</taxon>
        <taxon>Cellulophaga</taxon>
    </lineage>
</organism>
<reference evidence="2" key="1">
    <citation type="submission" date="2016-10" db="EMBL/GenBank/DDBJ databases">
        <authorList>
            <person name="Varghese N."/>
            <person name="Submissions S."/>
        </authorList>
    </citation>
    <scope>NUCLEOTIDE SEQUENCE [LARGE SCALE GENOMIC DNA]</scope>
    <source>
        <strain evidence="2">DSM 24729</strain>
    </source>
</reference>
<name>A0A1G7I9V3_9FLAO</name>
<evidence type="ECO:0000313" key="2">
    <source>
        <dbReference type="Proteomes" id="UP000182114"/>
    </source>
</evidence>